<dbReference type="InParanoid" id="A0A1X7UZW8"/>
<accession>A0A1X7UZW8</accession>
<protein>
    <submittedName>
        <fullName evidence="1">Uncharacterized protein</fullName>
    </submittedName>
</protein>
<name>A0A1X7UZW8_AMPQE</name>
<organism evidence="1">
    <name type="scientific">Amphimedon queenslandica</name>
    <name type="common">Sponge</name>
    <dbReference type="NCBI Taxonomy" id="400682"/>
    <lineage>
        <taxon>Eukaryota</taxon>
        <taxon>Metazoa</taxon>
        <taxon>Porifera</taxon>
        <taxon>Demospongiae</taxon>
        <taxon>Heteroscleromorpha</taxon>
        <taxon>Haplosclerida</taxon>
        <taxon>Niphatidae</taxon>
        <taxon>Amphimedon</taxon>
    </lineage>
</organism>
<evidence type="ECO:0000313" key="1">
    <source>
        <dbReference type="EnsemblMetazoa" id="Aqu2.1.33318_001"/>
    </source>
</evidence>
<dbReference type="EnsemblMetazoa" id="Aqu2.1.33318_001">
    <property type="protein sequence ID" value="Aqu2.1.33318_001"/>
    <property type="gene ID" value="Aqu2.1.33318"/>
</dbReference>
<sequence>MAAGMVEHHSQSAVSPGCHSLDWGSIDSILHSRLSLLRSELISDAITVVEAGHTFSSIVSSLLSTCSAVHNKRSSGPHRPRATDKQLSAITKKKNSVWKDFRKDPSGFLNAVHAHNKFLCTSRQSYHRSAVKQERAF</sequence>
<proteinExistence type="predicted"/>
<dbReference type="AlphaFoldDB" id="A0A1X7UZW8"/>
<reference evidence="1" key="1">
    <citation type="submission" date="2017-05" db="UniProtKB">
        <authorList>
            <consortium name="EnsemblMetazoa"/>
        </authorList>
    </citation>
    <scope>IDENTIFICATION</scope>
</reference>